<evidence type="ECO:0000313" key="1">
    <source>
        <dbReference type="EMBL" id="GGG82957.1"/>
    </source>
</evidence>
<dbReference type="EMBL" id="BMHY01000011">
    <property type="protein sequence ID" value="GGG82957.1"/>
    <property type="molecule type" value="Genomic_DNA"/>
</dbReference>
<dbReference type="Proteomes" id="UP000600247">
    <property type="component" value="Unassembled WGS sequence"/>
</dbReference>
<keyword evidence="2" id="KW-1185">Reference proteome</keyword>
<evidence type="ECO:0000313" key="2">
    <source>
        <dbReference type="Proteomes" id="UP000600247"/>
    </source>
</evidence>
<gene>
    <name evidence="1" type="ORF">GCM10010918_45610</name>
</gene>
<proteinExistence type="predicted"/>
<dbReference type="Pfam" id="PF10720">
    <property type="entry name" value="DUF2515"/>
    <property type="match status" value="1"/>
</dbReference>
<protein>
    <recommendedName>
        <fullName evidence="3">DUF2515 domain-containing protein</fullName>
    </recommendedName>
</protein>
<comment type="caution">
    <text evidence="1">The sequence shown here is derived from an EMBL/GenBank/DDBJ whole genome shotgun (WGS) entry which is preliminary data.</text>
</comment>
<sequence>MPLAALRMVVSRRKEHAESQWMAEAAEPLRLQPELVAELVDEWSGLSHVSALSFQTYTQAEQALVTEILTETTRCNRNNRLRTEAYGGVFTRTPELHWALLAHSVSRNGGWNMTDLQGEWLPRLLLDEQREAVFAFLERANALIFQDAYPQLLLYEQSVKQGRPLFHLLPAFGVSRFMRPVWDCFWKERDSAVLTTALIVNEQHYIEERLVRHPYFRKEVLDTLFFGMQPLLQLNALLIPYRAEGELRLAGLVLESFNSIYERIEFGKRLYAMLFGVPRIRAGALSFVGSVPHSGSRADYAPRLFTRMREGAPEEPYEARLKSGSLLPGAHPMYSPELEAAWPDRPVEPPEPGDWFQGVTDVEPFFHELPIPPSFELTEEYGLLLERIELGVQAAEHVNVKL</sequence>
<accession>A0A917HLG0</accession>
<reference evidence="1 2" key="1">
    <citation type="journal article" date="2014" name="Int. J. Syst. Evol. Microbiol.">
        <title>Complete genome sequence of Corynebacterium casei LMG S-19264T (=DSM 44701T), isolated from a smear-ripened cheese.</title>
        <authorList>
            <consortium name="US DOE Joint Genome Institute (JGI-PGF)"/>
            <person name="Walter F."/>
            <person name="Albersmeier A."/>
            <person name="Kalinowski J."/>
            <person name="Ruckert C."/>
        </authorList>
    </citation>
    <scope>NUCLEOTIDE SEQUENCE [LARGE SCALE GENOMIC DNA]</scope>
    <source>
        <strain evidence="1 2">CGMCC 1.15286</strain>
    </source>
</reference>
<dbReference type="AlphaFoldDB" id="A0A917HLG0"/>
<name>A0A917HLG0_9BACL</name>
<evidence type="ECO:0008006" key="3">
    <source>
        <dbReference type="Google" id="ProtNLM"/>
    </source>
</evidence>
<organism evidence="1 2">
    <name type="scientific">Paenibacillus radicis</name>
    <name type="common">ex Gao et al. 2016</name>
    <dbReference type="NCBI Taxonomy" id="1737354"/>
    <lineage>
        <taxon>Bacteria</taxon>
        <taxon>Bacillati</taxon>
        <taxon>Bacillota</taxon>
        <taxon>Bacilli</taxon>
        <taxon>Bacillales</taxon>
        <taxon>Paenibacillaceae</taxon>
        <taxon>Paenibacillus</taxon>
    </lineage>
</organism>
<dbReference type="InterPro" id="IPR019658">
    <property type="entry name" value="DUF2515"/>
</dbReference>